<evidence type="ECO:0000313" key="5">
    <source>
        <dbReference type="Proteomes" id="UP001196413"/>
    </source>
</evidence>
<evidence type="ECO:0000313" key="3">
    <source>
        <dbReference type="EMBL" id="KAJ1351587.1"/>
    </source>
</evidence>
<feature type="region of interest" description="Disordered" evidence="2">
    <location>
        <begin position="29"/>
        <end position="95"/>
    </location>
</feature>
<protein>
    <submittedName>
        <fullName evidence="4">Uncharacterized protein</fullName>
    </submittedName>
</protein>
<dbReference type="AlphaFoldDB" id="A0AAD5MPK7"/>
<dbReference type="EMBL" id="JAHQIW010001139">
    <property type="protein sequence ID" value="KAJ1351587.1"/>
    <property type="molecule type" value="Genomic_DNA"/>
</dbReference>
<accession>A0AAD5MPK7</accession>
<name>A0AAD5MPK7_PARTN</name>
<organism evidence="4 5">
    <name type="scientific">Parelaphostrongylus tenuis</name>
    <name type="common">Meningeal worm</name>
    <dbReference type="NCBI Taxonomy" id="148309"/>
    <lineage>
        <taxon>Eukaryota</taxon>
        <taxon>Metazoa</taxon>
        <taxon>Ecdysozoa</taxon>
        <taxon>Nematoda</taxon>
        <taxon>Chromadorea</taxon>
        <taxon>Rhabditida</taxon>
        <taxon>Rhabditina</taxon>
        <taxon>Rhabditomorpha</taxon>
        <taxon>Strongyloidea</taxon>
        <taxon>Metastrongylidae</taxon>
        <taxon>Parelaphostrongylus</taxon>
    </lineage>
</organism>
<keyword evidence="1" id="KW-0175">Coiled coil</keyword>
<evidence type="ECO:0000256" key="2">
    <source>
        <dbReference type="SAM" id="MobiDB-lite"/>
    </source>
</evidence>
<gene>
    <name evidence="3" type="ORF">KIN20_007668</name>
    <name evidence="4" type="ORF">KIN20_007806</name>
</gene>
<evidence type="ECO:0000256" key="1">
    <source>
        <dbReference type="SAM" id="Coils"/>
    </source>
</evidence>
<evidence type="ECO:0000313" key="4">
    <source>
        <dbReference type="EMBL" id="KAJ1351691.1"/>
    </source>
</evidence>
<sequence>MESLSKFACLHIEDDSDADEASTTIVAKNSRSSFSGSKRVKSGGKPIVHAVEKRRQRGRANKEKDDQNMPPSGLVLRSIGGESRGHNSPSLSCEKMSSAEGIEIFERRFAEEHKEIAAVEQETMFDDADLENYEPRFRDAEVSEKAEPVIDLDESRSAVAELSAQLAAAQTEVEQYKSKLKSLGALISSPGGIEFYKIKLSEVYEEMAATIQEMESKNAVLEKYQSRFQKLIELFEDDEISEKAELVIELNKRRAAVDELSAQLAAVEKELEEHKSKLRSLGALDG</sequence>
<dbReference type="Proteomes" id="UP001196413">
    <property type="component" value="Unassembled WGS sequence"/>
</dbReference>
<feature type="coiled-coil region" evidence="1">
    <location>
        <begin position="250"/>
        <end position="284"/>
    </location>
</feature>
<dbReference type="EMBL" id="JAHQIW010001196">
    <property type="protein sequence ID" value="KAJ1351691.1"/>
    <property type="molecule type" value="Genomic_DNA"/>
</dbReference>
<proteinExistence type="predicted"/>
<comment type="caution">
    <text evidence="4">The sequence shown here is derived from an EMBL/GenBank/DDBJ whole genome shotgun (WGS) entry which is preliminary data.</text>
</comment>
<reference evidence="4" key="1">
    <citation type="submission" date="2021-06" db="EMBL/GenBank/DDBJ databases">
        <title>Parelaphostrongylus tenuis whole genome reference sequence.</title>
        <authorList>
            <person name="Garwood T.J."/>
            <person name="Larsen P.A."/>
            <person name="Fountain-Jones N.M."/>
            <person name="Garbe J.R."/>
            <person name="Macchietto M.G."/>
            <person name="Kania S.A."/>
            <person name="Gerhold R.W."/>
            <person name="Richards J.E."/>
            <person name="Wolf T.M."/>
        </authorList>
    </citation>
    <scope>NUCLEOTIDE SEQUENCE</scope>
    <source>
        <strain evidence="4">MNPRO001-30</strain>
        <tissue evidence="4">Meninges</tissue>
    </source>
</reference>
<feature type="coiled-coil region" evidence="1">
    <location>
        <begin position="152"/>
        <end position="224"/>
    </location>
</feature>
<keyword evidence="5" id="KW-1185">Reference proteome</keyword>